<feature type="compositionally biased region" description="Polar residues" evidence="2">
    <location>
        <begin position="754"/>
        <end position="770"/>
    </location>
</feature>
<feature type="compositionally biased region" description="Basic and acidic residues" evidence="2">
    <location>
        <begin position="639"/>
        <end position="738"/>
    </location>
</feature>
<evidence type="ECO:0000313" key="3">
    <source>
        <dbReference type="EnsemblPlants" id="OMERI01G13800.6"/>
    </source>
</evidence>
<dbReference type="Gramene" id="OMERI01G13800.6">
    <property type="protein sequence ID" value="OMERI01G13800.6"/>
    <property type="gene ID" value="OMERI01G13800"/>
</dbReference>
<proteinExistence type="predicted"/>
<feature type="region of interest" description="Disordered" evidence="2">
    <location>
        <begin position="381"/>
        <end position="423"/>
    </location>
</feature>
<feature type="region of interest" description="Disordered" evidence="2">
    <location>
        <begin position="639"/>
        <end position="800"/>
    </location>
</feature>
<dbReference type="EnsemblPlants" id="OMERI01G13800.6">
    <property type="protein sequence ID" value="OMERI01G13800.6"/>
    <property type="gene ID" value="OMERI01G13800"/>
</dbReference>
<feature type="region of interest" description="Disordered" evidence="2">
    <location>
        <begin position="506"/>
        <end position="607"/>
    </location>
</feature>
<dbReference type="AlphaFoldDB" id="A0A0E0C1S4"/>
<feature type="compositionally biased region" description="Basic and acidic residues" evidence="2">
    <location>
        <begin position="522"/>
        <end position="607"/>
    </location>
</feature>
<accession>A0A0E0C1S4</accession>
<dbReference type="GO" id="GO:0072318">
    <property type="term" value="P:clathrin coat disassembly"/>
    <property type="evidence" value="ECO:0007669"/>
    <property type="project" value="TreeGrafter"/>
</dbReference>
<dbReference type="SUPFAM" id="SSF46565">
    <property type="entry name" value="Chaperone J-domain"/>
    <property type="match status" value="1"/>
</dbReference>
<name>A0A0E0C1S4_9ORYZ</name>
<keyword evidence="4" id="KW-1185">Reference proteome</keyword>
<sequence>MDDFVLVDDFGPFKPPAASASTTSFSASHYDDMFDSYFNRSAEPAEPSPSSSAPSPPPPVFDKPVFDDADAADPFDAIPLFGDGGDGGEGEDFLDSLGKGAKKPDVNEPEVVGFDDDLIPGLGNTKSKMPVGEEVVEQEAEAVGFVDDVIPEWFGGSTSTTPMKPTPQAEAKAMGFEDDVIPGFGEGESTSHHDSPWEEPRTRPEKEPISSSKTSVSMPGDAFVTLGATSNLGNSNFGLFTDHLDNMAKSDNKNMDPCSTANGMLDSSNIFVGVPKPMSSSSFASEKENVFGDSKSLDGIYSMSHSIKMPKEKPVQQASAETVSSILPEMHIHEAPGTTGFNNSDPLSTSMQHQLPEENQCSKMSDDVWLTVSDVVLVTQPTSAPPPLRPPPTLAAKKGPTESNTSNAYPHNHNQGYNPFISSTNTSRTPKIDELEDFVMAKPSNLANGHPQDLNHNGIGIGQDSSTSAAGFMDWAELKHSKGVNQGNFDSLFASSQYQEKEKAVLYASGTESRDEEELLEHEEKQREKEEEQRKLERDREEELEREREMMRRREHEERKRREKEREARHIVEKAMREARERAAAEARMQAEREARQRAERAAVQKAAAEARERAAAEARERAAKAAAEAKERVAEEARERAAKAAAQARERAAAEAKERVAKAAAEARERAATEAREKAAAEARAKAERAAVDKVAAEARRRAERAAVERAAAEARQRAANEARKRAEAEARARESQQKTAQPDLDSFFGMPSRSSSVPRSQTATTNPFDVQPQGGSDFGSIRRTSSGSASPFAQPPSTNLMDDLSSIFGAPSSSAVFQEVDGESEERRKARLERHQRTMERAAKALAEKNERDLQVQWEQEERHRIGETLDFEIKRWAAGKEGNLRALLSTLQNVLWPECGWRPVSLTDLITAASVKKEYRKATLCIHPDKVQQKGANLQQKYIAEKVFDLLKVQLTTQIFGFFVRIVVKKFVSILPNIFISGTCWSSVNVPS</sequence>
<dbReference type="GO" id="GO:0005737">
    <property type="term" value="C:cytoplasm"/>
    <property type="evidence" value="ECO:0007669"/>
    <property type="project" value="TreeGrafter"/>
</dbReference>
<feature type="region of interest" description="Disordered" evidence="2">
    <location>
        <begin position="184"/>
        <end position="217"/>
    </location>
</feature>
<dbReference type="GO" id="GO:0072583">
    <property type="term" value="P:clathrin-dependent endocytosis"/>
    <property type="evidence" value="ECO:0007669"/>
    <property type="project" value="TreeGrafter"/>
</dbReference>
<dbReference type="GO" id="GO:0031982">
    <property type="term" value="C:vesicle"/>
    <property type="evidence" value="ECO:0007669"/>
    <property type="project" value="TreeGrafter"/>
</dbReference>
<dbReference type="PANTHER" id="PTHR23172:SF19">
    <property type="entry name" value="J DOMAIN-CONTAINING PROTEIN"/>
    <property type="match status" value="1"/>
</dbReference>
<feature type="compositionally biased region" description="Polar residues" evidence="2">
    <location>
        <begin position="401"/>
        <end position="423"/>
    </location>
</feature>
<evidence type="ECO:0000313" key="4">
    <source>
        <dbReference type="Proteomes" id="UP000008021"/>
    </source>
</evidence>
<dbReference type="STRING" id="40149.A0A0E0C1S4"/>
<dbReference type="Proteomes" id="UP000008021">
    <property type="component" value="Chromosome 1"/>
</dbReference>
<protein>
    <recommendedName>
        <fullName evidence="5">J domain-containing protein</fullName>
    </recommendedName>
</protein>
<dbReference type="FunFam" id="1.10.287.110:FF:000009">
    <property type="entry name" value="Auxilin-related protein 1"/>
    <property type="match status" value="1"/>
</dbReference>
<keyword evidence="1" id="KW-0175">Coiled coil</keyword>
<dbReference type="GO" id="GO:0030276">
    <property type="term" value="F:clathrin binding"/>
    <property type="evidence" value="ECO:0007669"/>
    <property type="project" value="TreeGrafter"/>
</dbReference>
<evidence type="ECO:0000256" key="1">
    <source>
        <dbReference type="ARBA" id="ARBA00023054"/>
    </source>
</evidence>
<evidence type="ECO:0000256" key="2">
    <source>
        <dbReference type="SAM" id="MobiDB-lite"/>
    </source>
</evidence>
<dbReference type="InterPro" id="IPR036869">
    <property type="entry name" value="J_dom_sf"/>
</dbReference>
<feature type="compositionally biased region" description="Polar residues" evidence="2">
    <location>
        <begin position="784"/>
        <end position="800"/>
    </location>
</feature>
<organism evidence="3">
    <name type="scientific">Oryza meridionalis</name>
    <dbReference type="NCBI Taxonomy" id="40149"/>
    <lineage>
        <taxon>Eukaryota</taxon>
        <taxon>Viridiplantae</taxon>
        <taxon>Streptophyta</taxon>
        <taxon>Embryophyta</taxon>
        <taxon>Tracheophyta</taxon>
        <taxon>Spermatophyta</taxon>
        <taxon>Magnoliopsida</taxon>
        <taxon>Liliopsida</taxon>
        <taxon>Poales</taxon>
        <taxon>Poaceae</taxon>
        <taxon>BOP clade</taxon>
        <taxon>Oryzoideae</taxon>
        <taxon>Oryzeae</taxon>
        <taxon>Oryzinae</taxon>
        <taxon>Oryza</taxon>
    </lineage>
</organism>
<feature type="region of interest" description="Disordered" evidence="2">
    <location>
        <begin position="1"/>
        <end position="25"/>
    </location>
</feature>
<reference evidence="3" key="2">
    <citation type="submission" date="2018-05" db="EMBL/GenBank/DDBJ databases">
        <title>OmerRS3 (Oryza meridionalis Reference Sequence Version 3).</title>
        <authorList>
            <person name="Zhang J."/>
            <person name="Kudrna D."/>
            <person name="Lee S."/>
            <person name="Talag J."/>
            <person name="Welchert J."/>
            <person name="Wing R.A."/>
        </authorList>
    </citation>
    <scope>NUCLEOTIDE SEQUENCE [LARGE SCALE GENOMIC DNA]</scope>
    <source>
        <strain evidence="3">cv. OR44</strain>
    </source>
</reference>
<evidence type="ECO:0008006" key="5">
    <source>
        <dbReference type="Google" id="ProtNLM"/>
    </source>
</evidence>
<feature type="region of interest" description="Disordered" evidence="2">
    <location>
        <begin position="38"/>
        <end position="119"/>
    </location>
</feature>
<reference evidence="3" key="1">
    <citation type="submission" date="2015-04" db="UniProtKB">
        <authorList>
            <consortium name="EnsemblPlants"/>
        </authorList>
    </citation>
    <scope>IDENTIFICATION</scope>
</reference>
<dbReference type="Gene3D" id="1.10.287.110">
    <property type="entry name" value="DnaJ domain"/>
    <property type="match status" value="1"/>
</dbReference>
<feature type="compositionally biased region" description="Pro residues" evidence="2">
    <location>
        <begin position="383"/>
        <end position="393"/>
    </location>
</feature>
<dbReference type="PANTHER" id="PTHR23172">
    <property type="entry name" value="AUXILIN/CYCLIN G-ASSOCIATED KINASE-RELATED"/>
    <property type="match status" value="1"/>
</dbReference>
<feature type="compositionally biased region" description="Low complexity" evidence="2">
    <location>
        <begin position="41"/>
        <end position="53"/>
    </location>
</feature>
<feature type="compositionally biased region" description="Basic and acidic residues" evidence="2">
    <location>
        <begin position="189"/>
        <end position="208"/>
    </location>
</feature>